<dbReference type="InterPro" id="IPR047650">
    <property type="entry name" value="Transpos_IS110"/>
</dbReference>
<dbReference type="GO" id="GO:0004803">
    <property type="term" value="F:transposase activity"/>
    <property type="evidence" value="ECO:0007669"/>
    <property type="project" value="InterPro"/>
</dbReference>
<dbReference type="RefSeq" id="WP_000868865.1">
    <property type="nucleotide sequence ID" value="NZ_BFPU01000108.1"/>
</dbReference>
<gene>
    <name evidence="3" type="ORF">NCTC10767_03002</name>
</gene>
<dbReference type="PANTHER" id="PTHR33055">
    <property type="entry name" value="TRANSPOSASE FOR INSERTION SEQUENCE ELEMENT IS1111A"/>
    <property type="match status" value="1"/>
</dbReference>
<dbReference type="EMBL" id="UFXW01000004">
    <property type="protein sequence ID" value="STC83419.1"/>
    <property type="molecule type" value="Genomic_DNA"/>
</dbReference>
<dbReference type="Pfam" id="PF01548">
    <property type="entry name" value="DEDD_Tnp_IS110"/>
    <property type="match status" value="1"/>
</dbReference>
<evidence type="ECO:0000259" key="2">
    <source>
        <dbReference type="Pfam" id="PF02371"/>
    </source>
</evidence>
<proteinExistence type="predicted"/>
<feature type="domain" description="Transposase IS116/IS110/IS902 C-terminal" evidence="2">
    <location>
        <begin position="211"/>
        <end position="289"/>
    </location>
</feature>
<dbReference type="Pfam" id="PF02371">
    <property type="entry name" value="Transposase_20"/>
    <property type="match status" value="1"/>
</dbReference>
<evidence type="ECO:0000259" key="1">
    <source>
        <dbReference type="Pfam" id="PF01548"/>
    </source>
</evidence>
<feature type="domain" description="Transposase IS110-like N-terminal" evidence="1">
    <location>
        <begin position="6"/>
        <end position="146"/>
    </location>
</feature>
<dbReference type="NCBIfam" id="NF033542">
    <property type="entry name" value="transpos_IS110"/>
    <property type="match status" value="1"/>
</dbReference>
<accession>A0A376D6F0</accession>
<dbReference type="GO" id="GO:0006313">
    <property type="term" value="P:DNA transposition"/>
    <property type="evidence" value="ECO:0007669"/>
    <property type="project" value="InterPro"/>
</dbReference>
<evidence type="ECO:0000313" key="3">
    <source>
        <dbReference type="EMBL" id="STC83419.1"/>
    </source>
</evidence>
<reference evidence="3 4" key="1">
    <citation type="submission" date="2018-06" db="EMBL/GenBank/DDBJ databases">
        <authorList>
            <consortium name="Pathogen Informatics"/>
            <person name="Doyle S."/>
        </authorList>
    </citation>
    <scope>NUCLEOTIDE SEQUENCE [LARGE SCALE GENOMIC DNA]</scope>
    <source>
        <strain evidence="3 4">NCTC10767</strain>
    </source>
</reference>
<dbReference type="InterPro" id="IPR002525">
    <property type="entry name" value="Transp_IS110-like_N"/>
</dbReference>
<protein>
    <submittedName>
        <fullName evidence="3">Putative transposase, IS110 family</fullName>
    </submittedName>
</protein>
<dbReference type="Proteomes" id="UP000254647">
    <property type="component" value="Unassembled WGS sequence"/>
</dbReference>
<evidence type="ECO:0000313" key="4">
    <source>
        <dbReference type="Proteomes" id="UP000254647"/>
    </source>
</evidence>
<sequence>MKVSTLGIDLAKNVFQLHGVDHEGHTILRKKLTRAKFVQFVIQLEPCLIGMEACSSSHYFARLFTRYGHEVKLIPPQYVKPYVKTNKTDAADAEAICEAVTRPNMRFVQIKTEEQQAVLALHTERGILIRERIACANSLRATLAEFGITIAAGQSHLTRELPAILEDGENGLSPFVRTSIYRQSKHIRELEEQVKQVEEALASWYRTQEACQRMAKIPGVGMLTATYVVAAVGNARQFSTAKQFASWLGLTPKEYSSGGKQQLGGISKRGDGYFRYLLVHGARALTAWVNRNGAVEENSWLQGLLERKHYNVAVVAMAAKTARIMWSMLSHNTEYQPRQLAWHKVSQSDEVLKKS</sequence>
<dbReference type="PANTHER" id="PTHR33055:SF3">
    <property type="entry name" value="PUTATIVE TRANSPOSASE FOR IS117-RELATED"/>
    <property type="match status" value="1"/>
</dbReference>
<dbReference type="AlphaFoldDB" id="A0A376D6F0"/>
<dbReference type="GO" id="GO:0003677">
    <property type="term" value="F:DNA binding"/>
    <property type="evidence" value="ECO:0007669"/>
    <property type="project" value="InterPro"/>
</dbReference>
<organism evidence="3 4">
    <name type="scientific">Escherichia coli</name>
    <dbReference type="NCBI Taxonomy" id="562"/>
    <lineage>
        <taxon>Bacteria</taxon>
        <taxon>Pseudomonadati</taxon>
        <taxon>Pseudomonadota</taxon>
        <taxon>Gammaproteobacteria</taxon>
        <taxon>Enterobacterales</taxon>
        <taxon>Enterobacteriaceae</taxon>
        <taxon>Escherichia</taxon>
    </lineage>
</organism>
<dbReference type="InterPro" id="IPR003346">
    <property type="entry name" value="Transposase_20"/>
</dbReference>
<name>A0A376D6F0_ECOLX</name>